<feature type="transmembrane region" description="Helical" evidence="5">
    <location>
        <begin position="46"/>
        <end position="67"/>
    </location>
</feature>
<feature type="transmembrane region" description="Helical" evidence="5">
    <location>
        <begin position="7"/>
        <end position="26"/>
    </location>
</feature>
<protein>
    <submittedName>
        <fullName evidence="6">DoxX family protein</fullName>
    </submittedName>
</protein>
<evidence type="ECO:0000256" key="3">
    <source>
        <dbReference type="ARBA" id="ARBA00022989"/>
    </source>
</evidence>
<dbReference type="EMBL" id="JBHMEW010000066">
    <property type="protein sequence ID" value="MFB9213172.1"/>
    <property type="molecule type" value="Genomic_DNA"/>
</dbReference>
<feature type="transmembrane region" description="Helical" evidence="5">
    <location>
        <begin position="98"/>
        <end position="115"/>
    </location>
</feature>
<evidence type="ECO:0000256" key="2">
    <source>
        <dbReference type="ARBA" id="ARBA00022692"/>
    </source>
</evidence>
<gene>
    <name evidence="6" type="ORF">ACFFUR_15245</name>
</gene>
<feature type="transmembrane region" description="Helical" evidence="5">
    <location>
        <begin position="74"/>
        <end position="92"/>
    </location>
</feature>
<dbReference type="Proteomes" id="UP001589654">
    <property type="component" value="Unassembled WGS sequence"/>
</dbReference>
<keyword evidence="3 5" id="KW-1133">Transmembrane helix</keyword>
<dbReference type="InterPro" id="IPR032808">
    <property type="entry name" value="DoxX"/>
</dbReference>
<keyword evidence="4 5" id="KW-0472">Membrane</keyword>
<evidence type="ECO:0000256" key="1">
    <source>
        <dbReference type="ARBA" id="ARBA00004141"/>
    </source>
</evidence>
<evidence type="ECO:0000313" key="6">
    <source>
        <dbReference type="EMBL" id="MFB9213172.1"/>
    </source>
</evidence>
<dbReference type="Pfam" id="PF13564">
    <property type="entry name" value="DoxX_2"/>
    <property type="match status" value="1"/>
</dbReference>
<evidence type="ECO:0000256" key="4">
    <source>
        <dbReference type="ARBA" id="ARBA00023136"/>
    </source>
</evidence>
<dbReference type="RefSeq" id="WP_290247796.1">
    <property type="nucleotide sequence ID" value="NZ_JAUFQT010000001.1"/>
</dbReference>
<accession>A0ABV5J9K1</accession>
<organism evidence="6 7">
    <name type="scientific">Echinicola jeungdonensis</name>
    <dbReference type="NCBI Taxonomy" id="709343"/>
    <lineage>
        <taxon>Bacteria</taxon>
        <taxon>Pseudomonadati</taxon>
        <taxon>Bacteroidota</taxon>
        <taxon>Cytophagia</taxon>
        <taxon>Cytophagales</taxon>
        <taxon>Cyclobacteriaceae</taxon>
        <taxon>Echinicola</taxon>
    </lineage>
</organism>
<comment type="subcellular location">
    <subcellularLocation>
        <location evidence="1">Membrane</location>
        <topology evidence="1">Multi-pass membrane protein</topology>
    </subcellularLocation>
</comment>
<proteinExistence type="predicted"/>
<evidence type="ECO:0000256" key="5">
    <source>
        <dbReference type="SAM" id="Phobius"/>
    </source>
</evidence>
<comment type="caution">
    <text evidence="6">The sequence shown here is derived from an EMBL/GenBank/DDBJ whole genome shotgun (WGS) entry which is preliminary data.</text>
</comment>
<keyword evidence="7" id="KW-1185">Reference proteome</keyword>
<evidence type="ECO:0000313" key="7">
    <source>
        <dbReference type="Proteomes" id="UP001589654"/>
    </source>
</evidence>
<keyword evidence="2 5" id="KW-0812">Transmembrane</keyword>
<name>A0ABV5J9K1_9BACT</name>
<reference evidence="6 7" key="1">
    <citation type="submission" date="2024-09" db="EMBL/GenBank/DDBJ databases">
        <authorList>
            <person name="Sun Q."/>
            <person name="Mori K."/>
        </authorList>
    </citation>
    <scope>NUCLEOTIDE SEQUENCE [LARGE SCALE GENOMIC DNA]</scope>
    <source>
        <strain evidence="6 7">CECT 7682</strain>
    </source>
</reference>
<sequence length="123" mass="14114">MEIIKTVIYWLNFAYYLYVFGYASLFKVFQKKSMMDNMLALGFNKPWTILIGLGELLGVILILIGLFKPPFRNAGILLLFPFAVGAFIAHMALHEYQFFYNSLIMCVLSVVLLTLDSNFKIVL</sequence>